<feature type="domain" description="Kinesin motor" evidence="14">
    <location>
        <begin position="3"/>
        <end position="341"/>
    </location>
</feature>
<evidence type="ECO:0000256" key="12">
    <source>
        <dbReference type="RuleBase" id="RU000394"/>
    </source>
</evidence>
<evidence type="ECO:0000256" key="9">
    <source>
        <dbReference type="ARBA" id="ARBA00034488"/>
    </source>
</evidence>
<keyword evidence="4 11" id="KW-0547">Nucleotide-binding</keyword>
<comment type="subcellular location">
    <subcellularLocation>
        <location evidence="1">Cytoplasm</location>
        <location evidence="1">Cytoskeleton</location>
    </subcellularLocation>
</comment>
<dbReference type="FunFam" id="3.40.850.10:FF:000019">
    <property type="entry name" value="Kinesin-like protein KIN-5D"/>
    <property type="match status" value="1"/>
</dbReference>
<keyword evidence="3 12" id="KW-0493">Microtubule</keyword>
<dbReference type="SMART" id="SM00129">
    <property type="entry name" value="KISc"/>
    <property type="match status" value="1"/>
</dbReference>
<dbReference type="InterPro" id="IPR019821">
    <property type="entry name" value="Kinesin_motor_CS"/>
</dbReference>
<dbReference type="PROSITE" id="PS50067">
    <property type="entry name" value="KINESIN_MOTOR_2"/>
    <property type="match status" value="1"/>
</dbReference>
<evidence type="ECO:0000256" key="1">
    <source>
        <dbReference type="ARBA" id="ARBA00004245"/>
    </source>
</evidence>
<dbReference type="InterPro" id="IPR044986">
    <property type="entry name" value="KIF15/KIN-12"/>
</dbReference>
<feature type="coiled-coil region" evidence="13">
    <location>
        <begin position="348"/>
        <end position="375"/>
    </location>
</feature>
<dbReference type="SUPFAM" id="SSF52540">
    <property type="entry name" value="P-loop containing nucleoside triphosphate hydrolases"/>
    <property type="match status" value="1"/>
</dbReference>
<dbReference type="GO" id="GO:0005874">
    <property type="term" value="C:microtubule"/>
    <property type="evidence" value="ECO:0007669"/>
    <property type="project" value="UniProtKB-KW"/>
</dbReference>
<keyword evidence="6 13" id="KW-0175">Coiled coil</keyword>
<dbReference type="AlphaFoldDB" id="A0A9W8GBI8"/>
<accession>A0A9W8GBI8</accession>
<evidence type="ECO:0000256" key="7">
    <source>
        <dbReference type="ARBA" id="ARBA00023175"/>
    </source>
</evidence>
<evidence type="ECO:0000256" key="13">
    <source>
        <dbReference type="SAM" id="Coils"/>
    </source>
</evidence>
<evidence type="ECO:0000256" key="4">
    <source>
        <dbReference type="ARBA" id="ARBA00022741"/>
    </source>
</evidence>
<sequence>MDSIQVFMRIRPLSEDECRRDRTMQSAVRILSENTVSIPSQRTETFTFDFVGDQDCPQEQVFEAVGKRAVDQCVKGYNGTIFAYGQTGSGKTFTMQGARDEFTGPDDELRGLIPRCFEYLFARISEEAIRTSGRVKYLCKASYIEIYNETIYDLLDPLIRPCALREDIKRGVFIDNVTEETVQNPSDAYDVFLRGTTSRHVSATSMNRESSRSHSVLMLVIQSLTQMDTGLTEIRESKFSLVDLAGSERQKLANTSGMRLKEAANINKSLSTLGNVINSLVDVANGKSRHINYRDSKLTFFLRDSLGGNSVTSIIANVSPAMCNDAETASTLRFAQRAKMIRNNAVVNHDMQGDVSQLQAEIQRLKQQIAQMRLSPTATPDTVSIVPSMSGSINGAFDIGHDSTTLNIYPATLPFVDPINASGAKAQLSASKRHNTTQFLLILAMRKLRESERQKARYADITFELKNSLEHQKWRVQQQKLVLKLAKAENDALRRQAFPASISGAENNALREETTELQAALSMQPDHSELFIENTLLYEQLDIMEKKQQPVNALPEYADALAALEDLISAKAGSVDLQSAFPIISDDSVYTGLESRIKQMKHEVNDLEIQRDRLEFQINSIEEDWLCVSNGACKLASAKTSEHINIITEQTMDGIVGDQARDTWTTISSLYTQTF</sequence>
<feature type="coiled-coil region" evidence="13">
    <location>
        <begin position="590"/>
        <end position="624"/>
    </location>
</feature>
<dbReference type="GO" id="GO:0007010">
    <property type="term" value="P:cytoskeleton organization"/>
    <property type="evidence" value="ECO:0007669"/>
    <property type="project" value="UniProtKB-ARBA"/>
</dbReference>
<evidence type="ECO:0000313" key="16">
    <source>
        <dbReference type="Proteomes" id="UP001151518"/>
    </source>
</evidence>
<dbReference type="GO" id="GO:0007018">
    <property type="term" value="P:microtubule-based movement"/>
    <property type="evidence" value="ECO:0007669"/>
    <property type="project" value="InterPro"/>
</dbReference>
<evidence type="ECO:0000256" key="11">
    <source>
        <dbReference type="PROSITE-ProRule" id="PRU00283"/>
    </source>
</evidence>
<dbReference type="InterPro" id="IPR027417">
    <property type="entry name" value="P-loop_NTPase"/>
</dbReference>
<keyword evidence="8" id="KW-0206">Cytoskeleton</keyword>
<evidence type="ECO:0000259" key="14">
    <source>
        <dbReference type="PROSITE" id="PS50067"/>
    </source>
</evidence>
<evidence type="ECO:0000256" key="2">
    <source>
        <dbReference type="ARBA" id="ARBA00022490"/>
    </source>
</evidence>
<dbReference type="InterPro" id="IPR001752">
    <property type="entry name" value="Kinesin_motor_dom"/>
</dbReference>
<name>A0A9W8GBI8_9FUNG</name>
<gene>
    <name evidence="15" type="primary">KIF15_2</name>
    <name evidence="15" type="ORF">GGI25_000493</name>
</gene>
<comment type="similarity">
    <text evidence="10">Belongs to the TRAFAC class myosin-kinesin ATPase superfamily. Kinesin family. KIN-5/BimC subfamily.</text>
</comment>
<dbReference type="GO" id="GO:0003777">
    <property type="term" value="F:microtubule motor activity"/>
    <property type="evidence" value="ECO:0007669"/>
    <property type="project" value="InterPro"/>
</dbReference>
<dbReference type="Gene3D" id="3.40.850.10">
    <property type="entry name" value="Kinesin motor domain"/>
    <property type="match status" value="1"/>
</dbReference>
<keyword evidence="5 11" id="KW-0067">ATP-binding</keyword>
<evidence type="ECO:0000256" key="5">
    <source>
        <dbReference type="ARBA" id="ARBA00022840"/>
    </source>
</evidence>
<evidence type="ECO:0000256" key="8">
    <source>
        <dbReference type="ARBA" id="ARBA00023212"/>
    </source>
</evidence>
<keyword evidence="7 11" id="KW-0505">Motor protein</keyword>
<proteinExistence type="inferred from homology"/>
<protein>
    <recommendedName>
        <fullName evidence="12">Kinesin-like protein</fullName>
    </recommendedName>
</protein>
<dbReference type="GO" id="GO:0008017">
    <property type="term" value="F:microtubule binding"/>
    <property type="evidence" value="ECO:0007669"/>
    <property type="project" value="InterPro"/>
</dbReference>
<dbReference type="PANTHER" id="PTHR37739">
    <property type="entry name" value="KINESIN-LIKE PROTEIN KIN-12D"/>
    <property type="match status" value="1"/>
</dbReference>
<keyword evidence="2" id="KW-0963">Cytoplasm</keyword>
<dbReference type="PANTHER" id="PTHR37739:SF8">
    <property type="entry name" value="KINESIN-LIKE PROTEIN KIN-12D"/>
    <property type="match status" value="1"/>
</dbReference>
<evidence type="ECO:0000256" key="6">
    <source>
        <dbReference type="ARBA" id="ARBA00023054"/>
    </source>
</evidence>
<evidence type="ECO:0000256" key="10">
    <source>
        <dbReference type="ARBA" id="ARBA00034704"/>
    </source>
</evidence>
<organism evidence="15 16">
    <name type="scientific">Coemansia spiralis</name>
    <dbReference type="NCBI Taxonomy" id="417178"/>
    <lineage>
        <taxon>Eukaryota</taxon>
        <taxon>Fungi</taxon>
        <taxon>Fungi incertae sedis</taxon>
        <taxon>Zoopagomycota</taxon>
        <taxon>Kickxellomycotina</taxon>
        <taxon>Kickxellomycetes</taxon>
        <taxon>Kickxellales</taxon>
        <taxon>Kickxellaceae</taxon>
        <taxon>Coemansia</taxon>
    </lineage>
</organism>
<dbReference type="OrthoDB" id="3176171at2759"/>
<dbReference type="Proteomes" id="UP001151518">
    <property type="component" value="Unassembled WGS sequence"/>
</dbReference>
<evidence type="ECO:0000313" key="15">
    <source>
        <dbReference type="EMBL" id="KAJ2680520.1"/>
    </source>
</evidence>
<comment type="caution">
    <text evidence="15">The sequence shown here is derived from an EMBL/GenBank/DDBJ whole genome shotgun (WGS) entry which is preliminary data.</text>
</comment>
<dbReference type="PRINTS" id="PR00380">
    <property type="entry name" value="KINESINHEAVY"/>
</dbReference>
<dbReference type="Pfam" id="PF00225">
    <property type="entry name" value="Kinesin"/>
    <property type="match status" value="1"/>
</dbReference>
<dbReference type="EMBL" id="JANBTW010000004">
    <property type="protein sequence ID" value="KAJ2680520.1"/>
    <property type="molecule type" value="Genomic_DNA"/>
</dbReference>
<dbReference type="PROSITE" id="PS00411">
    <property type="entry name" value="KINESIN_MOTOR_1"/>
    <property type="match status" value="1"/>
</dbReference>
<comment type="similarity">
    <text evidence="9">Belongs to the TRAFAC class myosin-kinesin ATPase superfamily. Kinesin family. KIN-12 subfamily.</text>
</comment>
<dbReference type="GO" id="GO:0005524">
    <property type="term" value="F:ATP binding"/>
    <property type="evidence" value="ECO:0007669"/>
    <property type="project" value="UniProtKB-UniRule"/>
</dbReference>
<reference evidence="15" key="1">
    <citation type="submission" date="2022-07" db="EMBL/GenBank/DDBJ databases">
        <title>Phylogenomic reconstructions and comparative analyses of Kickxellomycotina fungi.</title>
        <authorList>
            <person name="Reynolds N.K."/>
            <person name="Stajich J.E."/>
            <person name="Barry K."/>
            <person name="Grigoriev I.V."/>
            <person name="Crous P."/>
            <person name="Smith M.E."/>
        </authorList>
    </citation>
    <scope>NUCLEOTIDE SEQUENCE</scope>
    <source>
        <strain evidence="15">NRRL 3115</strain>
    </source>
</reference>
<dbReference type="InterPro" id="IPR036961">
    <property type="entry name" value="Kinesin_motor_dom_sf"/>
</dbReference>
<feature type="binding site" evidence="11">
    <location>
        <begin position="85"/>
        <end position="92"/>
    </location>
    <ligand>
        <name>ATP</name>
        <dbReference type="ChEBI" id="CHEBI:30616"/>
    </ligand>
</feature>
<evidence type="ECO:0000256" key="3">
    <source>
        <dbReference type="ARBA" id="ARBA00022701"/>
    </source>
</evidence>